<dbReference type="PATRIC" id="fig|755172.3.peg.736"/>
<dbReference type="Gene3D" id="1.10.287.1080">
    <property type="entry name" value="MazG-like"/>
    <property type="match status" value="1"/>
</dbReference>
<sequence length="422" mass="48186">MGNLRIIGLGPTDASGLTAEAIAAIEDDSENFLRTEHHDAVEYFRSHAIPYTCYDHLYDTMEDFDSVYRAIAEDLIERSKTCKISYFVPGHPLVAEKTVVYLLEHDPHIDIVDGLSFIEPVLRGVKKDPVEGLRFIDGDNFTDLDIDVHVDMLMTQVYNRRVASDVKLVLSDFYGDEHEVYILNHAGHPKKETILRRPLYMLDRYDDYGFETTVYVPKSSRAVATGDVMRLVRRLRGKDGCPWDREQSHESMKANLIEEAYEAAYAISAGDSFRLEEELGDVLFQVIFHSELAKEEGTFSYETVVENLVEKMVHRHPHVFGEGHRDWEALKAEETGNKTLSEKLEHLHGLPALLRGQKMLRKAEDSMDSFFASYVNGGEERYVRELLRLLKEAQEEGIDLETSFSVALKAFENDVRGKEEGN</sequence>
<dbReference type="InterPro" id="IPR048015">
    <property type="entry name" value="NTP-PPase_MazG-like_N"/>
</dbReference>
<evidence type="ECO:0000313" key="4">
    <source>
        <dbReference type="Proteomes" id="UP000070442"/>
    </source>
</evidence>
<dbReference type="CDD" id="cd11723">
    <property type="entry name" value="YabN_N_like"/>
    <property type="match status" value="1"/>
</dbReference>
<dbReference type="GO" id="GO:0008168">
    <property type="term" value="F:methyltransferase activity"/>
    <property type="evidence" value="ECO:0007669"/>
    <property type="project" value="InterPro"/>
</dbReference>
<dbReference type="PANTHER" id="PTHR30522">
    <property type="entry name" value="NUCLEOSIDE TRIPHOSPHATE PYROPHOSPHOHYDROLASE"/>
    <property type="match status" value="1"/>
</dbReference>
<dbReference type="GO" id="GO:0006203">
    <property type="term" value="P:dGTP catabolic process"/>
    <property type="evidence" value="ECO:0007669"/>
    <property type="project" value="TreeGrafter"/>
</dbReference>
<dbReference type="InterPro" id="IPR014777">
    <property type="entry name" value="4pyrrole_Mease_sub1"/>
</dbReference>
<comment type="caution">
    <text evidence="3">The sequence shown here is derived from an EMBL/GenBank/DDBJ whole genome shotgun (WGS) entry which is preliminary data.</text>
</comment>
<dbReference type="InterPro" id="IPR011551">
    <property type="entry name" value="NTP_PyrPHydrolase_MazG"/>
</dbReference>
<dbReference type="InterPro" id="IPR000878">
    <property type="entry name" value="4pyrrol_Mease"/>
</dbReference>
<feature type="domain" description="Tetrapyrrole methylase" evidence="1">
    <location>
        <begin position="5"/>
        <end position="200"/>
    </location>
</feature>
<dbReference type="PANTHER" id="PTHR30522:SF0">
    <property type="entry name" value="NUCLEOSIDE TRIPHOSPHATE PYROPHOSPHOHYDROLASE"/>
    <property type="match status" value="1"/>
</dbReference>
<dbReference type="GO" id="GO:0046076">
    <property type="term" value="P:dTTP catabolic process"/>
    <property type="evidence" value="ECO:0007669"/>
    <property type="project" value="TreeGrafter"/>
</dbReference>
<evidence type="ECO:0000259" key="1">
    <source>
        <dbReference type="Pfam" id="PF00590"/>
    </source>
</evidence>
<dbReference type="Pfam" id="PF00590">
    <property type="entry name" value="TP_methylase"/>
    <property type="match status" value="1"/>
</dbReference>
<protein>
    <submittedName>
        <fullName evidence="3">MazG family protein</fullName>
    </submittedName>
</protein>
<dbReference type="EMBL" id="LSDG01000023">
    <property type="protein sequence ID" value="KXB67041.1"/>
    <property type="molecule type" value="Genomic_DNA"/>
</dbReference>
<dbReference type="GO" id="GO:0047429">
    <property type="term" value="F:nucleoside triphosphate diphosphatase activity"/>
    <property type="evidence" value="ECO:0007669"/>
    <property type="project" value="TreeGrafter"/>
</dbReference>
<gene>
    <name evidence="3" type="ORF">HMPREF1863_00767</name>
</gene>
<feature type="domain" description="NTP pyrophosphohydrolase MazG-like" evidence="2">
    <location>
        <begin position="247"/>
        <end position="320"/>
    </location>
</feature>
<evidence type="ECO:0000259" key="2">
    <source>
        <dbReference type="Pfam" id="PF03819"/>
    </source>
</evidence>
<dbReference type="SUPFAM" id="SSF53790">
    <property type="entry name" value="Tetrapyrrole methylase"/>
    <property type="match status" value="1"/>
</dbReference>
<dbReference type="AlphaFoldDB" id="A0A134AH64"/>
<dbReference type="InterPro" id="IPR035013">
    <property type="entry name" value="YabN_N"/>
</dbReference>
<dbReference type="InterPro" id="IPR035996">
    <property type="entry name" value="4pyrrol_Methylase_sf"/>
</dbReference>
<reference evidence="4" key="1">
    <citation type="submission" date="2016-01" db="EMBL/GenBank/DDBJ databases">
        <authorList>
            <person name="Mitreva M."/>
            <person name="Pepin K.H."/>
            <person name="Mihindukulasuriya K.A."/>
            <person name="Fulton R."/>
            <person name="Fronick C."/>
            <person name="O'Laughlin M."/>
            <person name="Miner T."/>
            <person name="Herter B."/>
            <person name="Rosa B.A."/>
            <person name="Cordes M."/>
            <person name="Tomlinson C."/>
            <person name="Wollam A."/>
            <person name="Palsikar V.B."/>
            <person name="Mardis E.R."/>
            <person name="Wilson R.K."/>
        </authorList>
    </citation>
    <scope>NUCLEOTIDE SEQUENCE [LARGE SCALE GENOMIC DNA]</scope>
    <source>
        <strain evidence="4">DNF00729</strain>
    </source>
</reference>
<keyword evidence="4" id="KW-1185">Reference proteome</keyword>
<dbReference type="Gene3D" id="3.40.1010.10">
    <property type="entry name" value="Cobalt-precorrin-4 Transmethylase, Domain 1"/>
    <property type="match status" value="1"/>
</dbReference>
<name>A0A134AH64_9FIRM</name>
<dbReference type="OrthoDB" id="9808939at2"/>
<dbReference type="RefSeq" id="WP_068367418.1">
    <property type="nucleotide sequence ID" value="NZ_CAIJCT010000010.1"/>
</dbReference>
<dbReference type="GO" id="GO:0046052">
    <property type="term" value="P:UTP catabolic process"/>
    <property type="evidence" value="ECO:0007669"/>
    <property type="project" value="TreeGrafter"/>
</dbReference>
<dbReference type="Proteomes" id="UP000070442">
    <property type="component" value="Unassembled WGS sequence"/>
</dbReference>
<dbReference type="GO" id="GO:0046047">
    <property type="term" value="P:TTP catabolic process"/>
    <property type="evidence" value="ECO:0007669"/>
    <property type="project" value="TreeGrafter"/>
</dbReference>
<dbReference type="CDD" id="cd11528">
    <property type="entry name" value="NTP-PPase_MazG_Nterm"/>
    <property type="match status" value="1"/>
</dbReference>
<dbReference type="GO" id="GO:0046061">
    <property type="term" value="P:dATP catabolic process"/>
    <property type="evidence" value="ECO:0007669"/>
    <property type="project" value="TreeGrafter"/>
</dbReference>
<accession>A0A134AH64</accession>
<organism evidence="3 4">
    <name type="scientific">Aedoeadaptatus coxii</name>
    <dbReference type="NCBI Taxonomy" id="755172"/>
    <lineage>
        <taxon>Bacteria</taxon>
        <taxon>Bacillati</taxon>
        <taxon>Bacillota</taxon>
        <taxon>Tissierellia</taxon>
        <taxon>Tissierellales</taxon>
        <taxon>Peptoniphilaceae</taxon>
        <taxon>Aedoeadaptatus</taxon>
    </lineage>
</organism>
<dbReference type="Pfam" id="PF03819">
    <property type="entry name" value="MazG"/>
    <property type="match status" value="1"/>
</dbReference>
<evidence type="ECO:0000313" key="3">
    <source>
        <dbReference type="EMBL" id="KXB67041.1"/>
    </source>
</evidence>
<dbReference type="STRING" id="755172.HMPREF1863_00767"/>
<dbReference type="SUPFAM" id="SSF101386">
    <property type="entry name" value="all-alpha NTP pyrophosphatases"/>
    <property type="match status" value="1"/>
</dbReference>
<dbReference type="InterPro" id="IPR004518">
    <property type="entry name" value="MazG-like_dom"/>
</dbReference>
<proteinExistence type="predicted"/>
<dbReference type="GO" id="GO:0046081">
    <property type="term" value="P:dUTP catabolic process"/>
    <property type="evidence" value="ECO:0007669"/>
    <property type="project" value="TreeGrafter"/>
</dbReference>